<dbReference type="Pfam" id="PF13715">
    <property type="entry name" value="CarbopepD_reg_2"/>
    <property type="match status" value="1"/>
</dbReference>
<dbReference type="InterPro" id="IPR008969">
    <property type="entry name" value="CarboxyPept-like_regulatory"/>
</dbReference>
<dbReference type="RefSeq" id="WP_079510755.1">
    <property type="nucleotide sequence ID" value="NZ_FUYL01000001.1"/>
</dbReference>
<protein>
    <submittedName>
        <fullName evidence="1">CarboxypepD_reg-like domain-containing protein</fullName>
    </submittedName>
</protein>
<evidence type="ECO:0000313" key="2">
    <source>
        <dbReference type="Proteomes" id="UP000190339"/>
    </source>
</evidence>
<name>A0A1T4ZUV8_9FLAO</name>
<proteinExistence type="predicted"/>
<dbReference type="AlphaFoldDB" id="A0A1T4ZUV8"/>
<evidence type="ECO:0000313" key="1">
    <source>
        <dbReference type="EMBL" id="SKB26531.1"/>
    </source>
</evidence>
<dbReference type="Proteomes" id="UP000190339">
    <property type="component" value="Unassembled WGS sequence"/>
</dbReference>
<organism evidence="1 2">
    <name type="scientific">Maribacter arcticus</name>
    <dbReference type="NCBI Taxonomy" id="561365"/>
    <lineage>
        <taxon>Bacteria</taxon>
        <taxon>Pseudomonadati</taxon>
        <taxon>Bacteroidota</taxon>
        <taxon>Flavobacteriia</taxon>
        <taxon>Flavobacteriales</taxon>
        <taxon>Flavobacteriaceae</taxon>
        <taxon>Maribacter</taxon>
    </lineage>
</organism>
<dbReference type="STRING" id="561365.SAMN05660866_00349"/>
<gene>
    <name evidence="1" type="ORF">SAMN05660866_00349</name>
</gene>
<dbReference type="EMBL" id="FUYL01000001">
    <property type="protein sequence ID" value="SKB26531.1"/>
    <property type="molecule type" value="Genomic_DNA"/>
</dbReference>
<dbReference type="SUPFAM" id="SSF49464">
    <property type="entry name" value="Carboxypeptidase regulatory domain-like"/>
    <property type="match status" value="1"/>
</dbReference>
<sequence>MTYVAFFSFFFGFIGLIGYTQETEFISGQLIDSITLEPVVFATVRIKDKALGVISNADGSFKIPVRFKSSGEYLEISSMGYETRVVSLSNFKNGLIELIKMKAALFELDEVVVSEKRTRKKELTAKQIIYKSIKNLSVNLPQKPYSYVGYYRDYQLKNDNYTNLNEAIFQIYDQGVKGSDFETSKVRILEYHSNNDFPIDTVGQRPYDYKNKTKTISKAFLDSYGGNEYTILRIHNPIRNYQINSFDFVNKLESDFADNHIFYKEDDVIVDGIVLYHISFKVMDDNITMDDKIDVKGHMYIMKDDFAIQGFDYVIYDKVAIGKNEGEKKILLKTKVEYIRQNGKMYLSYHSMDNAFKIAKEPKLKLENVILNLHRNCFILKFTNTLEESSALRKSNYNAKFNGEKIKIKRLVLIGNEVLLYPDLENENTLEMITEIKSLGEQQKINNKNLKLNLKKLKDIDGNIINENWYENRKQFREFFVQKLQLEIISLPTDSLYMDKRKPIFNKLQPINEGDSFKDYWMNTPLQNTKQ</sequence>
<reference evidence="2" key="1">
    <citation type="submission" date="2017-02" db="EMBL/GenBank/DDBJ databases">
        <authorList>
            <person name="Varghese N."/>
            <person name="Submissions S."/>
        </authorList>
    </citation>
    <scope>NUCLEOTIDE SEQUENCE [LARGE SCALE GENOMIC DNA]</scope>
    <source>
        <strain evidence="2">DSM 23546</strain>
    </source>
</reference>
<dbReference type="OrthoDB" id="1201225at2"/>
<keyword evidence="2" id="KW-1185">Reference proteome</keyword>
<accession>A0A1T4ZUV8</accession>